<evidence type="ECO:0000313" key="3">
    <source>
        <dbReference type="Proteomes" id="UP000031246"/>
    </source>
</evidence>
<dbReference type="InterPro" id="IPR011083">
    <property type="entry name" value="Phage_tail_collar_dom"/>
</dbReference>
<evidence type="ECO:0000313" key="2">
    <source>
        <dbReference type="EMBL" id="KIA96128.1"/>
    </source>
</evidence>
<comment type="caution">
    <text evidence="2">The sequence shown here is derived from an EMBL/GenBank/DDBJ whole genome shotgun (WGS) entry which is preliminary data.</text>
</comment>
<dbReference type="AlphaFoldDB" id="A0A0C1FWC1"/>
<keyword evidence="3" id="KW-1185">Reference proteome</keyword>
<sequence length="182" mass="18841">MPSEAFVGEIFMFAGNFAPVNTALCNGQLLPISQNTALFSLLGTYYGGNGMSNFALPNLQGSVPLGQGQSNTGSIYDLGQTSGSTNVTLLSSEMPSHTHTLQVAIGTGTTPLTATAIGSFPANAAPTNLYSNTAGANFMTPLNVTLNSTTEFVGNSLPHNNMQPYLAVSFVVALRGVFPARS</sequence>
<evidence type="ECO:0000259" key="1">
    <source>
        <dbReference type="Pfam" id="PF07484"/>
    </source>
</evidence>
<protein>
    <recommendedName>
        <fullName evidence="1">Phage tail collar domain-containing protein</fullName>
    </recommendedName>
</protein>
<feature type="domain" description="Phage tail collar" evidence="1">
    <location>
        <begin position="8"/>
        <end position="64"/>
    </location>
</feature>
<proteinExistence type="predicted"/>
<dbReference type="SUPFAM" id="SSF88874">
    <property type="entry name" value="Receptor-binding domain of short tail fibre protein gp12"/>
    <property type="match status" value="1"/>
</dbReference>
<dbReference type="OrthoDB" id="9810174at2"/>
<gene>
    <name evidence="2" type="ORF">OC25_03250</name>
</gene>
<dbReference type="InterPro" id="IPR037053">
    <property type="entry name" value="Phage_tail_collar_dom_sf"/>
</dbReference>
<dbReference type="EMBL" id="JSYN01000003">
    <property type="protein sequence ID" value="KIA96128.1"/>
    <property type="molecule type" value="Genomic_DNA"/>
</dbReference>
<dbReference type="Pfam" id="PF07484">
    <property type="entry name" value="Collar"/>
    <property type="match status" value="1"/>
</dbReference>
<dbReference type="Proteomes" id="UP000031246">
    <property type="component" value="Unassembled WGS sequence"/>
</dbReference>
<dbReference type="RefSeq" id="WP_039471748.1">
    <property type="nucleotide sequence ID" value="NZ_JSYN01000003.1"/>
</dbReference>
<reference evidence="2 3" key="1">
    <citation type="submission" date="2014-10" db="EMBL/GenBank/DDBJ databases">
        <title>Pedobacter Kyungheensis.</title>
        <authorList>
            <person name="Anderson B.M."/>
            <person name="Newman J.D."/>
        </authorList>
    </citation>
    <scope>NUCLEOTIDE SEQUENCE [LARGE SCALE GENOMIC DNA]</scope>
    <source>
        <strain evidence="2 3">KACC 16221</strain>
    </source>
</reference>
<organism evidence="2 3">
    <name type="scientific">Pedobacter kyungheensis</name>
    <dbReference type="NCBI Taxonomy" id="1069985"/>
    <lineage>
        <taxon>Bacteria</taxon>
        <taxon>Pseudomonadati</taxon>
        <taxon>Bacteroidota</taxon>
        <taxon>Sphingobacteriia</taxon>
        <taxon>Sphingobacteriales</taxon>
        <taxon>Sphingobacteriaceae</taxon>
        <taxon>Pedobacter</taxon>
    </lineage>
</organism>
<name>A0A0C1FWC1_9SPHI</name>
<dbReference type="Gene3D" id="3.90.1340.10">
    <property type="entry name" value="Phage tail collar domain"/>
    <property type="match status" value="1"/>
</dbReference>
<accession>A0A0C1FWC1</accession>